<reference evidence="1 2" key="1">
    <citation type="submission" date="2023-09" db="EMBL/GenBank/DDBJ databases">
        <title>Microbial mechanism of fulvic acid promoting antimony reduction mineralization in rice fields.</title>
        <authorList>
            <person name="Chen G."/>
            <person name="Lan J."/>
        </authorList>
    </citation>
    <scope>NUCLEOTIDE SEQUENCE [LARGE SCALE GENOMIC DNA]</scope>
    <source>
        <strain evidence="1 2">PS1</strain>
    </source>
</reference>
<dbReference type="Pfam" id="PF20074">
    <property type="entry name" value="DUF6470"/>
    <property type="match status" value="1"/>
</dbReference>
<dbReference type="EMBL" id="CP134494">
    <property type="protein sequence ID" value="WNF22615.1"/>
    <property type="molecule type" value="Genomic_DNA"/>
</dbReference>
<gene>
    <name evidence="1" type="ORF">RH061_21070</name>
</gene>
<name>A0ABY9VJ35_9BACI</name>
<dbReference type="InterPro" id="IPR045527">
    <property type="entry name" value="DUF6470"/>
</dbReference>
<dbReference type="RefSeq" id="WP_311072721.1">
    <property type="nucleotide sequence ID" value="NZ_CP134494.1"/>
</dbReference>
<protein>
    <submittedName>
        <fullName evidence="1">DUF6470 family protein</fullName>
    </submittedName>
</protein>
<sequence>MQVPQIRVETVRGQIEIKTYNAILEIEQPNNELSIEQPPALLEMKRTPSKLSINQTKAREDVDLKSISRRIEEAADQGYRDVLSGIERLSQDGDELMMIERGGNAIPEQAKRNSESPVFEFNIGWVPSAGSVKIDYSPGRLVINWRVRKPIINSQYKSIESTYKPGNVEINMKSYPSIKIDFKNLKYSGLNFEQSI</sequence>
<organism evidence="1 2">
    <name type="scientific">Mesobacillus jeotgali</name>
    <dbReference type="NCBI Taxonomy" id="129985"/>
    <lineage>
        <taxon>Bacteria</taxon>
        <taxon>Bacillati</taxon>
        <taxon>Bacillota</taxon>
        <taxon>Bacilli</taxon>
        <taxon>Bacillales</taxon>
        <taxon>Bacillaceae</taxon>
        <taxon>Mesobacillus</taxon>
    </lineage>
</organism>
<proteinExistence type="predicted"/>
<evidence type="ECO:0000313" key="1">
    <source>
        <dbReference type="EMBL" id="WNF22615.1"/>
    </source>
</evidence>
<keyword evidence="2" id="KW-1185">Reference proteome</keyword>
<accession>A0ABY9VJ35</accession>
<dbReference type="Proteomes" id="UP001303324">
    <property type="component" value="Chromosome"/>
</dbReference>
<evidence type="ECO:0000313" key="2">
    <source>
        <dbReference type="Proteomes" id="UP001303324"/>
    </source>
</evidence>